<keyword evidence="8 9" id="KW-0687">Ribonucleoprotein</keyword>
<dbReference type="GO" id="GO:0005783">
    <property type="term" value="C:endoplasmic reticulum"/>
    <property type="evidence" value="ECO:0007669"/>
    <property type="project" value="UniProtKB-SubCell"/>
</dbReference>
<keyword evidence="10" id="KW-0175">Coiled coil</keyword>
<keyword evidence="6" id="KW-0256">Endoplasmic reticulum</keyword>
<proteinExistence type="inferred from homology"/>
<evidence type="ECO:0000256" key="6">
    <source>
        <dbReference type="ARBA" id="ARBA00022824"/>
    </source>
</evidence>
<dbReference type="PIRSF" id="PIRSF038922">
    <property type="entry name" value="SRP72"/>
    <property type="match status" value="1"/>
</dbReference>
<dbReference type="InterPro" id="IPR026270">
    <property type="entry name" value="SRP72"/>
</dbReference>
<dbReference type="SUPFAM" id="SSF48452">
    <property type="entry name" value="TPR-like"/>
    <property type="match status" value="1"/>
</dbReference>
<name>A0A017SER3_ASPRC</name>
<evidence type="ECO:0000256" key="3">
    <source>
        <dbReference type="ARBA" id="ARBA00007676"/>
    </source>
</evidence>
<dbReference type="GeneID" id="63697213"/>
<protein>
    <recommendedName>
        <fullName evidence="4 9">Signal recognition particle subunit SRP72</fullName>
    </recommendedName>
</protein>
<accession>A0A017SER3</accession>
<dbReference type="HOGENOM" id="CLU_013808_3_0_1"/>
<dbReference type="Pfam" id="PF17004">
    <property type="entry name" value="SRP_TPR_like"/>
    <property type="match status" value="1"/>
</dbReference>
<feature type="domain" description="Signal recognition particle SRP72 subunit RNA-binding" evidence="12">
    <location>
        <begin position="557"/>
        <end position="601"/>
    </location>
</feature>
<organism evidence="13 14">
    <name type="scientific">Aspergillus ruber (strain CBS 135680)</name>
    <dbReference type="NCBI Taxonomy" id="1388766"/>
    <lineage>
        <taxon>Eukaryota</taxon>
        <taxon>Fungi</taxon>
        <taxon>Dikarya</taxon>
        <taxon>Ascomycota</taxon>
        <taxon>Pezizomycotina</taxon>
        <taxon>Eurotiomycetes</taxon>
        <taxon>Eurotiomycetidae</taxon>
        <taxon>Eurotiales</taxon>
        <taxon>Aspergillaceae</taxon>
        <taxon>Aspergillus</taxon>
        <taxon>Aspergillus subgen. Aspergillus</taxon>
    </lineage>
</organism>
<dbReference type="InterPro" id="IPR031545">
    <property type="entry name" value="SRP72_TPR-like"/>
</dbReference>
<dbReference type="InterPro" id="IPR011990">
    <property type="entry name" value="TPR-like_helical_dom_sf"/>
</dbReference>
<dbReference type="OrthoDB" id="5421607at2759"/>
<evidence type="ECO:0000313" key="14">
    <source>
        <dbReference type="Proteomes" id="UP000019804"/>
    </source>
</evidence>
<evidence type="ECO:0000256" key="4">
    <source>
        <dbReference type="ARBA" id="ARBA00018350"/>
    </source>
</evidence>
<dbReference type="Pfam" id="PF08492">
    <property type="entry name" value="SRP72"/>
    <property type="match status" value="1"/>
</dbReference>
<dbReference type="InterPro" id="IPR013699">
    <property type="entry name" value="Signal_recog_part_SRP72_RNA-bd"/>
</dbReference>
<evidence type="ECO:0000256" key="5">
    <source>
        <dbReference type="ARBA" id="ARBA00022490"/>
    </source>
</evidence>
<dbReference type="GO" id="GO:0008312">
    <property type="term" value="F:7S RNA binding"/>
    <property type="evidence" value="ECO:0007669"/>
    <property type="project" value="InterPro"/>
</dbReference>
<evidence type="ECO:0000256" key="11">
    <source>
        <dbReference type="SAM" id="MobiDB-lite"/>
    </source>
</evidence>
<gene>
    <name evidence="13" type="ORF">EURHEDRAFT_413098</name>
</gene>
<comment type="subcellular location">
    <subcellularLocation>
        <location evidence="2 9">Cytoplasm</location>
    </subcellularLocation>
    <subcellularLocation>
        <location evidence="1">Endoplasmic reticulum</location>
    </subcellularLocation>
</comment>
<feature type="compositionally biased region" description="Basic residues" evidence="11">
    <location>
        <begin position="599"/>
        <end position="608"/>
    </location>
</feature>
<dbReference type="PANTHER" id="PTHR14094:SF9">
    <property type="entry name" value="SIGNAL RECOGNITION PARTICLE SUBUNIT SRP72"/>
    <property type="match status" value="1"/>
</dbReference>
<feature type="compositionally biased region" description="Basic and acidic residues" evidence="11">
    <location>
        <begin position="575"/>
        <end position="598"/>
    </location>
</feature>
<comment type="function">
    <text evidence="9">Component of the signal recognition particle (SRP) complex, a ribonucleoprotein complex that mediates the cotranslational targeting of secretory and membrane proteins to the endoplasmic reticulum (ER).</text>
</comment>
<keyword evidence="5 9" id="KW-0963">Cytoplasm</keyword>
<evidence type="ECO:0000256" key="9">
    <source>
        <dbReference type="PIRNR" id="PIRNR038922"/>
    </source>
</evidence>
<evidence type="ECO:0000259" key="12">
    <source>
        <dbReference type="Pfam" id="PF08492"/>
    </source>
</evidence>
<feature type="compositionally biased region" description="Basic and acidic residues" evidence="11">
    <location>
        <begin position="556"/>
        <end position="565"/>
    </location>
</feature>
<evidence type="ECO:0000256" key="10">
    <source>
        <dbReference type="SAM" id="Coils"/>
    </source>
</evidence>
<keyword evidence="7 9" id="KW-0733">Signal recognition particle</keyword>
<dbReference type="PANTHER" id="PTHR14094">
    <property type="entry name" value="SIGNAL RECOGNITION PARTICLE 72"/>
    <property type="match status" value="1"/>
</dbReference>
<dbReference type="STRING" id="1388766.A0A017SER3"/>
<dbReference type="GO" id="GO:0006614">
    <property type="term" value="P:SRP-dependent cotranslational protein targeting to membrane"/>
    <property type="evidence" value="ECO:0007669"/>
    <property type="project" value="UniProtKB-UniRule"/>
</dbReference>
<evidence type="ECO:0000256" key="8">
    <source>
        <dbReference type="ARBA" id="ARBA00023274"/>
    </source>
</evidence>
<feature type="region of interest" description="Disordered" evidence="11">
    <location>
        <begin position="548"/>
        <end position="650"/>
    </location>
</feature>
<reference evidence="14" key="1">
    <citation type="journal article" date="2014" name="Nat. Commun.">
        <title>Genomic adaptations of the halophilic Dead Sea filamentous fungus Eurotium rubrum.</title>
        <authorList>
            <person name="Kis-Papo T."/>
            <person name="Weig A.R."/>
            <person name="Riley R."/>
            <person name="Persoh D."/>
            <person name="Salamov A."/>
            <person name="Sun H."/>
            <person name="Lipzen A."/>
            <person name="Wasser S.P."/>
            <person name="Rambold G."/>
            <person name="Grigoriev I.V."/>
            <person name="Nevo E."/>
        </authorList>
    </citation>
    <scope>NUCLEOTIDE SEQUENCE [LARGE SCALE GENOMIC DNA]</scope>
    <source>
        <strain evidence="14">CBS 135680</strain>
    </source>
</reference>
<dbReference type="Proteomes" id="UP000019804">
    <property type="component" value="Unassembled WGS sequence"/>
</dbReference>
<dbReference type="RefSeq" id="XP_040638423.1">
    <property type="nucleotide sequence ID" value="XM_040782089.1"/>
</dbReference>
<dbReference type="Gene3D" id="1.25.40.10">
    <property type="entry name" value="Tetratricopeptide repeat domain"/>
    <property type="match status" value="2"/>
</dbReference>
<dbReference type="GO" id="GO:0005786">
    <property type="term" value="C:signal recognition particle, endoplasmic reticulum targeting"/>
    <property type="evidence" value="ECO:0007669"/>
    <property type="project" value="UniProtKB-UniRule"/>
</dbReference>
<evidence type="ECO:0000256" key="7">
    <source>
        <dbReference type="ARBA" id="ARBA00023135"/>
    </source>
</evidence>
<evidence type="ECO:0000256" key="2">
    <source>
        <dbReference type="ARBA" id="ARBA00004496"/>
    </source>
</evidence>
<comment type="similarity">
    <text evidence="3 9">Belongs to the SRP72 family.</text>
</comment>
<dbReference type="FunFam" id="1.25.40.10:FF:000512">
    <property type="entry name" value="Signal recognition particle subunit SRP72"/>
    <property type="match status" value="1"/>
</dbReference>
<evidence type="ECO:0000256" key="1">
    <source>
        <dbReference type="ARBA" id="ARBA00004240"/>
    </source>
</evidence>
<dbReference type="GO" id="GO:0043022">
    <property type="term" value="F:ribosome binding"/>
    <property type="evidence" value="ECO:0007669"/>
    <property type="project" value="TreeGrafter"/>
</dbReference>
<evidence type="ECO:0000313" key="13">
    <source>
        <dbReference type="EMBL" id="EYE94735.1"/>
    </source>
</evidence>
<dbReference type="AlphaFoldDB" id="A0A017SER3"/>
<sequence>MVAQALSSLLQRASIDDHDEVLTSANDVLAKSKSDLHAQHVKVVALSKLDRYEESLRLFEESGDVLKKRAPLEYAYALYKGGKVEEAIDVITRLGGGRGANHLEAQASYRAENFRRAADLYQDLLQDKEALANEENDLRINSWAVDAQLQWKGYPDAVRHGRPSRDDLEAFETVYNAACLSIAKGEFDQSEMLLKRAKELCRTSEDLTPEDKAEELLPISVQQLYVLIRQGKSAEAESMLEEISVDGIAERSTKSIAQNNITIARGTPENPFLLHKALHQIPNTTDADKLFDYQNNILMNNSHSADLLAQKYDGIIRSASKTLSHSSYPSIESRTNLLSVYSAAAHARGQIDAKALKQIIPLLDRRPKDVGLVLTAVQHYVNAGNTTSAITTLEKSLQLLEESISEQDQDVRYAPGLLGILISLYRREGRRIPIRIELAKAAAHWQARATAERPTTLLRAAGTSLLHSSDPSGLKTAGDLFKDLYQNDSTDRFAVAGYVASQAPLDYTKIESQVDNLPSVDDLISDIDTAALEQSGITPSSSSTAAAIAMAGARKRASDGKTEKAAKKRVRQSRLPKEYDANKAADPERWLPLKDRSSYRPKGRKNKQRAADRMQGGVVSERVEESPAGQPKVQTGGGGASSKKKKKGKR</sequence>
<dbReference type="EMBL" id="KK088425">
    <property type="protein sequence ID" value="EYE94735.1"/>
    <property type="molecule type" value="Genomic_DNA"/>
</dbReference>
<feature type="coiled-coil region" evidence="10">
    <location>
        <begin position="114"/>
        <end position="141"/>
    </location>
</feature>
<keyword evidence="14" id="KW-1185">Reference proteome</keyword>